<feature type="region of interest" description="Disordered" evidence="1">
    <location>
        <begin position="74"/>
        <end position="102"/>
    </location>
</feature>
<dbReference type="Proteomes" id="UP001233271">
    <property type="component" value="Chromosome 4"/>
</dbReference>
<keyword evidence="3" id="KW-1185">Reference proteome</keyword>
<name>A0AA48L5D3_9TREE</name>
<protein>
    <submittedName>
        <fullName evidence="2">Uncharacterized protein</fullName>
    </submittedName>
</protein>
<accession>A0AA48L5D3</accession>
<evidence type="ECO:0000313" key="2">
    <source>
        <dbReference type="EMBL" id="BEI92289.1"/>
    </source>
</evidence>
<dbReference type="EMBL" id="AP028215">
    <property type="protein sequence ID" value="BEI92289.1"/>
    <property type="molecule type" value="Genomic_DNA"/>
</dbReference>
<reference evidence="2" key="1">
    <citation type="journal article" date="2023" name="BMC Genomics">
        <title>Chromosome-level genome assemblies of Cutaneotrichosporon spp. (Trichosporonales, Basidiomycota) reveal imbalanced evolution between nucleotide sequences and chromosome synteny.</title>
        <authorList>
            <person name="Kobayashi Y."/>
            <person name="Kayamori A."/>
            <person name="Aoki K."/>
            <person name="Shiwa Y."/>
            <person name="Matsutani M."/>
            <person name="Fujita N."/>
            <person name="Sugita T."/>
            <person name="Iwasaki W."/>
            <person name="Tanaka N."/>
            <person name="Takashima M."/>
        </authorList>
    </citation>
    <scope>NUCLEOTIDE SEQUENCE</scope>
    <source>
        <strain evidence="2">HIS019</strain>
    </source>
</reference>
<proteinExistence type="predicted"/>
<sequence length="202" mass="21999">MPEEKDAIMCGETSPNLEPAIYPPTPATTVPSTISRPHPSAQASSEVYAKSPARLQRASERAWAALAAMQPRYEHQDPVAAATPAPPSPALGPVDAEVSDEGEQFADVEDDEEIYQFSDDGRFDIFDAALDPDVPQFDLSWGEVEADEEDIEMGQSESLPQRMNVKSSVASGRTTPKRVRFAWDIGGVGESDPGFKVWRDGY</sequence>
<evidence type="ECO:0000256" key="1">
    <source>
        <dbReference type="SAM" id="MobiDB-lite"/>
    </source>
</evidence>
<dbReference type="KEGG" id="ccac:CcaHIS019_0411090"/>
<organism evidence="2 3">
    <name type="scientific">Cutaneotrichosporon cavernicola</name>
    <dbReference type="NCBI Taxonomy" id="279322"/>
    <lineage>
        <taxon>Eukaryota</taxon>
        <taxon>Fungi</taxon>
        <taxon>Dikarya</taxon>
        <taxon>Basidiomycota</taxon>
        <taxon>Agaricomycotina</taxon>
        <taxon>Tremellomycetes</taxon>
        <taxon>Trichosporonales</taxon>
        <taxon>Trichosporonaceae</taxon>
        <taxon>Cutaneotrichosporon</taxon>
    </lineage>
</organism>
<dbReference type="RefSeq" id="XP_060457554.1">
    <property type="nucleotide sequence ID" value="XM_060601019.1"/>
</dbReference>
<evidence type="ECO:0000313" key="3">
    <source>
        <dbReference type="Proteomes" id="UP001233271"/>
    </source>
</evidence>
<gene>
    <name evidence="2" type="ORF">CcaverHIS019_0411090</name>
</gene>
<feature type="region of interest" description="Disordered" evidence="1">
    <location>
        <begin position="149"/>
        <end position="171"/>
    </location>
</feature>
<dbReference type="AlphaFoldDB" id="A0AA48L5D3"/>
<feature type="region of interest" description="Disordered" evidence="1">
    <location>
        <begin position="1"/>
        <end position="49"/>
    </location>
</feature>
<dbReference type="GeneID" id="85496159"/>
<feature type="compositionally biased region" description="Polar residues" evidence="1">
    <location>
        <begin position="155"/>
        <end position="171"/>
    </location>
</feature>
<feature type="compositionally biased region" description="Polar residues" evidence="1">
    <location>
        <begin position="27"/>
        <end position="45"/>
    </location>
</feature>